<keyword evidence="4" id="KW-0456">Lyase</keyword>
<dbReference type="Gene3D" id="1.10.101.10">
    <property type="entry name" value="PGBD-like superfamily/PGBD"/>
    <property type="match status" value="1"/>
</dbReference>
<feature type="signal peptide" evidence="1">
    <location>
        <begin position="1"/>
        <end position="16"/>
    </location>
</feature>
<accession>A0A0M6YF89</accession>
<name>A0A0M6YF89_9RHOB</name>
<gene>
    <name evidence="4" type="primary">mltB_1</name>
    <name evidence="4" type="ORF">JDO7802_00347</name>
</gene>
<dbReference type="InterPro" id="IPR031304">
    <property type="entry name" value="SLT_2"/>
</dbReference>
<reference evidence="4 5" key="1">
    <citation type="submission" date="2015-07" db="EMBL/GenBank/DDBJ databases">
        <authorList>
            <person name="Noorani M."/>
        </authorList>
    </citation>
    <scope>NUCLEOTIDE SEQUENCE [LARGE SCALE GENOMIC DNA]</scope>
    <source>
        <strain evidence="4 5">CECT 7802</strain>
    </source>
</reference>
<evidence type="ECO:0000256" key="1">
    <source>
        <dbReference type="SAM" id="SignalP"/>
    </source>
</evidence>
<evidence type="ECO:0000259" key="2">
    <source>
        <dbReference type="Pfam" id="PF01471"/>
    </source>
</evidence>
<dbReference type="EMBL" id="CXSU01000005">
    <property type="protein sequence ID" value="CTQ48345.1"/>
    <property type="molecule type" value="Genomic_DNA"/>
</dbReference>
<dbReference type="InterPro" id="IPR043426">
    <property type="entry name" value="MltB-like"/>
</dbReference>
<dbReference type="CDD" id="cd13399">
    <property type="entry name" value="Slt35-like"/>
    <property type="match status" value="1"/>
</dbReference>
<evidence type="ECO:0000313" key="5">
    <source>
        <dbReference type="Proteomes" id="UP000049222"/>
    </source>
</evidence>
<protein>
    <submittedName>
        <fullName evidence="4">Membrane-bound lytic murein transglycosylase B</fullName>
        <ecNumber evidence="4">4.2.2.-</ecNumber>
    </submittedName>
</protein>
<dbReference type="Pfam" id="PF13406">
    <property type="entry name" value="SLT_2"/>
    <property type="match status" value="1"/>
</dbReference>
<feature type="chain" id="PRO_5005807809" evidence="1">
    <location>
        <begin position="17"/>
        <end position="411"/>
    </location>
</feature>
<keyword evidence="1" id="KW-0732">Signal</keyword>
<dbReference type="AlphaFoldDB" id="A0A0M6YF89"/>
<sequence length="411" mass="44547">MRLILALIVLTLPAAAQQDSSRPPARPVIAAAVDFDTWVRDFRPRALAAGITDATFNAAMAGVEMLPDVLRRDANQSEFTKTIWDYLDTAVSDLRISNGRAAIARHADALTRIEADFGVDKHVVAAIWGLESSYGAFRGSISTLSALATLAAGSRRAAFFEEQLIEGLRILQDGDTTRAAFAGSWAGASGHTQFMPTSFRDHAVDFTGDGRRDLWGDDPTDALASTAAYLKANGWTTGQPWGTEVVLPDGFDYLLTGERVEKSPAEWADLGIRTPGGAPLPNGGPASIRVPAGHEGVAFMTFANFRVIETYNTADAYVIGVGHLGDRLAGGPALQSEWPRQDRALSYEERIELQLRLRDAGFDPLKIDAKIGPDTLDAIQRWQVSLDLVPDGYVDPDLLNRLRDETEGDRP</sequence>
<evidence type="ECO:0000259" key="3">
    <source>
        <dbReference type="Pfam" id="PF13406"/>
    </source>
</evidence>
<dbReference type="NCBIfam" id="TIGR02283">
    <property type="entry name" value="MltB_2"/>
    <property type="match status" value="1"/>
</dbReference>
<dbReference type="RefSeq" id="WP_055081986.1">
    <property type="nucleotide sequence ID" value="NZ_CXSU01000005.1"/>
</dbReference>
<dbReference type="InterPro" id="IPR036366">
    <property type="entry name" value="PGBDSf"/>
</dbReference>
<keyword evidence="5" id="KW-1185">Reference proteome</keyword>
<dbReference type="PANTHER" id="PTHR30163:SF8">
    <property type="entry name" value="LYTIC MUREIN TRANSGLYCOSYLASE"/>
    <property type="match status" value="1"/>
</dbReference>
<feature type="domain" description="Peptidoglycan binding-like" evidence="2">
    <location>
        <begin position="347"/>
        <end position="402"/>
    </location>
</feature>
<organism evidence="4 5">
    <name type="scientific">Jannaschia donghaensis</name>
    <dbReference type="NCBI Taxonomy" id="420998"/>
    <lineage>
        <taxon>Bacteria</taxon>
        <taxon>Pseudomonadati</taxon>
        <taxon>Pseudomonadota</taxon>
        <taxon>Alphaproteobacteria</taxon>
        <taxon>Rhodobacterales</taxon>
        <taxon>Roseobacteraceae</taxon>
        <taxon>Jannaschia</taxon>
    </lineage>
</organism>
<dbReference type="InterPro" id="IPR011970">
    <property type="entry name" value="MltB_2"/>
</dbReference>
<dbReference type="GO" id="GO:0008933">
    <property type="term" value="F:peptidoglycan lytic transglycosylase activity"/>
    <property type="evidence" value="ECO:0007669"/>
    <property type="project" value="TreeGrafter"/>
</dbReference>
<dbReference type="InterPro" id="IPR036365">
    <property type="entry name" value="PGBD-like_sf"/>
</dbReference>
<dbReference type="Proteomes" id="UP000049222">
    <property type="component" value="Unassembled WGS sequence"/>
</dbReference>
<dbReference type="EC" id="4.2.2.-" evidence="4"/>
<dbReference type="InterPro" id="IPR023346">
    <property type="entry name" value="Lysozyme-like_dom_sf"/>
</dbReference>
<proteinExistence type="predicted"/>
<dbReference type="SUPFAM" id="SSF53955">
    <property type="entry name" value="Lysozyme-like"/>
    <property type="match status" value="1"/>
</dbReference>
<dbReference type="OrthoDB" id="9808544at2"/>
<dbReference type="Pfam" id="PF01471">
    <property type="entry name" value="PG_binding_1"/>
    <property type="match status" value="1"/>
</dbReference>
<dbReference type="Gene3D" id="1.10.530.10">
    <property type="match status" value="1"/>
</dbReference>
<dbReference type="Gene3D" id="1.10.8.350">
    <property type="entry name" value="Bacterial muramidase"/>
    <property type="match status" value="1"/>
</dbReference>
<dbReference type="STRING" id="420998.JDO7802_00347"/>
<dbReference type="PANTHER" id="PTHR30163">
    <property type="entry name" value="MEMBRANE-BOUND LYTIC MUREIN TRANSGLYCOSYLASE B"/>
    <property type="match status" value="1"/>
</dbReference>
<evidence type="ECO:0000313" key="4">
    <source>
        <dbReference type="EMBL" id="CTQ48345.1"/>
    </source>
</evidence>
<feature type="domain" description="Transglycosylase SLT" evidence="3">
    <location>
        <begin position="35"/>
        <end position="326"/>
    </location>
</feature>
<dbReference type="SUPFAM" id="SSF47090">
    <property type="entry name" value="PGBD-like"/>
    <property type="match status" value="1"/>
</dbReference>
<dbReference type="InterPro" id="IPR002477">
    <property type="entry name" value="Peptidoglycan-bd-like"/>
</dbReference>
<dbReference type="GO" id="GO:0009253">
    <property type="term" value="P:peptidoglycan catabolic process"/>
    <property type="evidence" value="ECO:0007669"/>
    <property type="project" value="TreeGrafter"/>
</dbReference>